<evidence type="ECO:0000256" key="6">
    <source>
        <dbReference type="ARBA" id="ARBA00023242"/>
    </source>
</evidence>
<dbReference type="GO" id="GO:0032039">
    <property type="term" value="C:integrator complex"/>
    <property type="evidence" value="ECO:0007669"/>
    <property type="project" value="InterPro"/>
</dbReference>
<evidence type="ECO:0000256" key="4">
    <source>
        <dbReference type="ARBA" id="ARBA00015337"/>
    </source>
</evidence>
<dbReference type="Pfam" id="PF10996">
    <property type="entry name" value="Beta-Casp"/>
    <property type="match status" value="1"/>
</dbReference>
<dbReference type="Pfam" id="PF16661">
    <property type="entry name" value="Lactamase_B_6"/>
    <property type="match status" value="1"/>
</dbReference>
<dbReference type="InterPro" id="IPR027074">
    <property type="entry name" value="Integrator_9su"/>
</dbReference>
<evidence type="ECO:0000256" key="2">
    <source>
        <dbReference type="ARBA" id="ARBA00004496"/>
    </source>
</evidence>
<evidence type="ECO:0000256" key="7">
    <source>
        <dbReference type="SAM" id="MobiDB-lite"/>
    </source>
</evidence>
<dbReference type="PANTHER" id="PTHR46094:SF1">
    <property type="entry name" value="INTEGRATOR COMPLEX SUBUNIT 9"/>
    <property type="match status" value="1"/>
</dbReference>
<keyword evidence="10" id="KW-1185">Reference proteome</keyword>
<comment type="subcellular location">
    <subcellularLocation>
        <location evidence="2">Cytoplasm</location>
    </subcellularLocation>
    <subcellularLocation>
        <location evidence="1">Nucleus</location>
    </subcellularLocation>
</comment>
<comment type="similarity">
    <text evidence="3">Belongs to the metallo-beta-lactamase superfamily. RNA-metabolizing metallo-beta-lactamase-like family. INTS9 subfamily.</text>
</comment>
<dbReference type="GO" id="GO:0005737">
    <property type="term" value="C:cytoplasm"/>
    <property type="evidence" value="ECO:0007669"/>
    <property type="project" value="UniProtKB-SubCell"/>
</dbReference>
<dbReference type="InterPro" id="IPR001279">
    <property type="entry name" value="Metallo-B-lactamas"/>
</dbReference>
<proteinExistence type="inferred from homology"/>
<dbReference type="InterPro" id="IPR048660">
    <property type="entry name" value="IntS9-like_C"/>
</dbReference>
<feature type="region of interest" description="Disordered" evidence="7">
    <location>
        <begin position="582"/>
        <end position="607"/>
    </location>
</feature>
<sequence length="683" mass="75713">MYYFKFSQKMFRMLFQSPATMKLYCLSGHPNLPCLVLKFKSVTVMLDCSLDLTTTFSFLPLPLVHSARLAKLPSWVPKDADASDQDTLKTLKKELKECAGRVFVDSPPEVGIPEGGLLDLSTVDVILVSSFQCILALPYITEYTGFNGMIYATEPTAQMGRQLMEELVHYTERVPKTRTASKWKEPAVFKTLPAQLRDGLNPAALRDCYGLHDINSALSKVQLVGYAQKLDVFGALQIMPLSSGYCIGSCNWLIQSHYEKISYISSSSVLTTHPQPMDQGPLQNTDVLILAGLTQSPTANPDSMLSEFCSHLAVTIKNGGSVLVPCYPSGVVYDLFECLAVFLDSSGLMQLPVYFVSPMADSSLAYSNIFAEWLCQSKQSKVYLPEAPFVHEELKTISRLKVFPSVHGDFSSEFKTPCVVFAGHPSLRFGDGVHFMEMWGQSKANTVIFVEPDIPYLEALAPFQPLAMKAVNCPIDTRLSFQQANKIISDLKPLHVVLPENYITPPPSLPQRSDLVLEADPPPTTYQRGEVLSLPIKRMYEKIEITPELASALVPSEIRQGVAVASVTGILEAKDNNYVLQSVPKQPTAGPGQKRKREDNADFAPPKPHVWGAVQVEQFVQDLEKNGVTDVKVEDTPSGHIIHLQSEDTLIQIEDGSTHIFCEGNEELRIKLRNILLKCLSKF</sequence>
<accession>A0A8J9ZCP6</accession>
<dbReference type="SUPFAM" id="SSF56281">
    <property type="entry name" value="Metallo-hydrolase/oxidoreductase"/>
    <property type="match status" value="1"/>
</dbReference>
<evidence type="ECO:0000259" key="8">
    <source>
        <dbReference type="SMART" id="SM01027"/>
    </source>
</evidence>
<gene>
    <name evidence="9" type="primary">INTS9</name>
    <name evidence="9" type="ORF">BLAG_LOCUS11589</name>
</gene>
<dbReference type="OrthoDB" id="5600060at2759"/>
<dbReference type="Proteomes" id="UP000838412">
    <property type="component" value="Chromosome 18"/>
</dbReference>
<evidence type="ECO:0000256" key="3">
    <source>
        <dbReference type="ARBA" id="ARBA00006861"/>
    </source>
</evidence>
<dbReference type="Gene3D" id="3.60.15.10">
    <property type="entry name" value="Ribonuclease Z/Hydroxyacylglutathione hydrolase-like"/>
    <property type="match status" value="1"/>
</dbReference>
<dbReference type="PANTHER" id="PTHR46094">
    <property type="entry name" value="INTEGRATOR COMPLEX SUBUNIT 9"/>
    <property type="match status" value="1"/>
</dbReference>
<evidence type="ECO:0000313" key="9">
    <source>
        <dbReference type="EMBL" id="CAH1251101.1"/>
    </source>
</evidence>
<dbReference type="AlphaFoldDB" id="A0A8J9ZCP6"/>
<name>A0A8J9ZCP6_BRALA</name>
<keyword evidence="6" id="KW-0539">Nucleus</keyword>
<evidence type="ECO:0000256" key="1">
    <source>
        <dbReference type="ARBA" id="ARBA00004123"/>
    </source>
</evidence>
<dbReference type="EMBL" id="OV696703">
    <property type="protein sequence ID" value="CAH1251101.1"/>
    <property type="molecule type" value="Genomic_DNA"/>
</dbReference>
<dbReference type="Pfam" id="PF21382">
    <property type="entry name" value="IntS9_C"/>
    <property type="match status" value="1"/>
</dbReference>
<feature type="domain" description="Beta-Casp" evidence="8">
    <location>
        <begin position="332"/>
        <end position="460"/>
    </location>
</feature>
<keyword evidence="5" id="KW-0963">Cytoplasm</keyword>
<protein>
    <recommendedName>
        <fullName evidence="4">Integrator complex subunit 9</fullName>
    </recommendedName>
</protein>
<dbReference type="SMART" id="SM01027">
    <property type="entry name" value="Beta-Casp"/>
    <property type="match status" value="1"/>
</dbReference>
<evidence type="ECO:0000313" key="10">
    <source>
        <dbReference type="Proteomes" id="UP000838412"/>
    </source>
</evidence>
<dbReference type="InterPro" id="IPR036866">
    <property type="entry name" value="RibonucZ/Hydroxyglut_hydro"/>
</dbReference>
<dbReference type="InterPro" id="IPR022712">
    <property type="entry name" value="Beta_Casp"/>
</dbReference>
<dbReference type="CDD" id="cd16294">
    <property type="entry name" value="Int9-like_MBL-fold"/>
    <property type="match status" value="1"/>
</dbReference>
<evidence type="ECO:0000256" key="5">
    <source>
        <dbReference type="ARBA" id="ARBA00022490"/>
    </source>
</evidence>
<organism evidence="9 10">
    <name type="scientific">Branchiostoma lanceolatum</name>
    <name type="common">Common lancelet</name>
    <name type="synonym">Amphioxus lanceolatum</name>
    <dbReference type="NCBI Taxonomy" id="7740"/>
    <lineage>
        <taxon>Eukaryota</taxon>
        <taxon>Metazoa</taxon>
        <taxon>Chordata</taxon>
        <taxon>Cephalochordata</taxon>
        <taxon>Leptocardii</taxon>
        <taxon>Amphioxiformes</taxon>
        <taxon>Branchiostomatidae</taxon>
        <taxon>Branchiostoma</taxon>
    </lineage>
</organism>
<dbReference type="GO" id="GO:0034472">
    <property type="term" value="P:snRNA 3'-end processing"/>
    <property type="evidence" value="ECO:0007669"/>
    <property type="project" value="TreeGrafter"/>
</dbReference>
<reference evidence="9" key="1">
    <citation type="submission" date="2022-01" db="EMBL/GenBank/DDBJ databases">
        <authorList>
            <person name="Braso-Vives M."/>
        </authorList>
    </citation>
    <scope>NUCLEOTIDE SEQUENCE</scope>
</reference>